<reference evidence="9 10" key="1">
    <citation type="submission" date="2024-08" db="EMBL/GenBank/DDBJ databases">
        <title>Whole-genome sequencing of halo(alkali)philic microorganisms from hypersaline lakes.</title>
        <authorList>
            <person name="Sorokin D.Y."/>
            <person name="Merkel A.Y."/>
            <person name="Messina E."/>
            <person name="Yakimov M."/>
        </authorList>
    </citation>
    <scope>NUCLEOTIDE SEQUENCE [LARGE SCALE GENOMIC DNA]</scope>
    <source>
        <strain evidence="9 10">Cl-TMA</strain>
    </source>
</reference>
<dbReference type="InterPro" id="IPR033738">
    <property type="entry name" value="AsnB_N"/>
</dbReference>
<dbReference type="EMBL" id="JBGUAW010000005">
    <property type="protein sequence ID" value="MFA9460939.1"/>
    <property type="molecule type" value="Genomic_DNA"/>
</dbReference>
<keyword evidence="6" id="KW-0315">Glutamine amidotransferase</keyword>
<dbReference type="InterPro" id="IPR051786">
    <property type="entry name" value="ASN_synthetase/amidase"/>
</dbReference>
<comment type="caution">
    <text evidence="9">The sequence shown here is derived from an EMBL/GenBank/DDBJ whole genome shotgun (WGS) entry which is preliminary data.</text>
</comment>
<feature type="domain" description="Glutamine amidotransferase type-2" evidence="8">
    <location>
        <begin position="2"/>
        <end position="218"/>
    </location>
</feature>
<keyword evidence="4" id="KW-0547">Nucleotide-binding</keyword>
<dbReference type="InterPro" id="IPR014729">
    <property type="entry name" value="Rossmann-like_a/b/a_fold"/>
</dbReference>
<evidence type="ECO:0000256" key="6">
    <source>
        <dbReference type="ARBA" id="ARBA00022962"/>
    </source>
</evidence>
<comment type="catalytic activity">
    <reaction evidence="7">
        <text>L-aspartate + L-glutamine + ATP + H2O = L-asparagine + L-glutamate + AMP + diphosphate + H(+)</text>
        <dbReference type="Rhea" id="RHEA:12228"/>
        <dbReference type="ChEBI" id="CHEBI:15377"/>
        <dbReference type="ChEBI" id="CHEBI:15378"/>
        <dbReference type="ChEBI" id="CHEBI:29985"/>
        <dbReference type="ChEBI" id="CHEBI:29991"/>
        <dbReference type="ChEBI" id="CHEBI:30616"/>
        <dbReference type="ChEBI" id="CHEBI:33019"/>
        <dbReference type="ChEBI" id="CHEBI:58048"/>
        <dbReference type="ChEBI" id="CHEBI:58359"/>
        <dbReference type="ChEBI" id="CHEBI:456215"/>
        <dbReference type="EC" id="6.3.5.4"/>
    </reaction>
</comment>
<dbReference type="PANTHER" id="PTHR43284">
    <property type="entry name" value="ASPARAGINE SYNTHETASE (GLUTAMINE-HYDROLYZING)"/>
    <property type="match status" value="1"/>
</dbReference>
<dbReference type="Gene3D" id="3.40.50.620">
    <property type="entry name" value="HUPs"/>
    <property type="match status" value="1"/>
</dbReference>
<evidence type="ECO:0000256" key="2">
    <source>
        <dbReference type="ARBA" id="ARBA00005752"/>
    </source>
</evidence>
<evidence type="ECO:0000256" key="4">
    <source>
        <dbReference type="ARBA" id="ARBA00022741"/>
    </source>
</evidence>
<gene>
    <name evidence="9" type="primary">asnB</name>
    <name evidence="9" type="ORF">ACERLL_08890</name>
</gene>
<proteinExistence type="inferred from homology"/>
<evidence type="ECO:0000256" key="7">
    <source>
        <dbReference type="ARBA" id="ARBA00048741"/>
    </source>
</evidence>
<evidence type="ECO:0000256" key="3">
    <source>
        <dbReference type="ARBA" id="ARBA00012737"/>
    </source>
</evidence>
<sequence>MCGIAGFWAKEMRGAPREVAGAMGDRLHSRGPDDRGVWTDEEAGIALAHRRLAVIDLSPAGHQPMTTPCGRYTLVYNGEIYNHRELRGELEKAGGHFAWRGHSDTETLLAALRHWGLEGALRRLNGMFAFALWDAAERRLFLARDRMGEKPLYFGRSGGAFLFGSELKALAAHPEWRGAVDREALTLYLRHNYIPEPWSIYQGIGKLLPAHYVVIGDEGRAVSEPHCYWDLGAVAAEGTARAAEEPETLTDELEALLADAVGRRMDADVPLGAFLSGGYDSTTVAALMQAQSDRPVKTFSIGFQEAAYNEAEHARAVAGHLGTDHTELYVTPEEARSVIPELPTIWDEPFADSSQIPTYLVSRLARRHVTVSLSGDGGDELFCGYHQYAFGCRLWEKLRWLPLALRQRLASLLQRIPADNLDSLSRRLPRDMRTRFSGDRLLKLAEVLSPETGEAFYRALVSHWKEPAAVVRGAGEPDTLFTDTGRWPRLPGLRERMMYLDALTYLPGDILAKTDRATMAVSLEARVPMLDHRLVELAWRVPTSLKFRNGKGKWLLRQVLYRYVPESLMDRPKMGFEVPVEHWLRGPLREWAEDLLDERRLREEGFFHPAPVRRMWQEHLSGARRWNYHLWDVLMFQAWLRERPATGSPSDRPEPEARPAVGG</sequence>
<comment type="similarity">
    <text evidence="2">Belongs to the asparagine synthetase family.</text>
</comment>
<dbReference type="InterPro" id="IPR001962">
    <property type="entry name" value="Asn_synthase"/>
</dbReference>
<dbReference type="InterPro" id="IPR017932">
    <property type="entry name" value="GATase_2_dom"/>
</dbReference>
<organism evidence="9 10">
    <name type="scientific">Thiohalorhabdus methylotrophus</name>
    <dbReference type="NCBI Taxonomy" id="3242694"/>
    <lineage>
        <taxon>Bacteria</taxon>
        <taxon>Pseudomonadati</taxon>
        <taxon>Pseudomonadota</taxon>
        <taxon>Gammaproteobacteria</taxon>
        <taxon>Thiohalorhabdales</taxon>
        <taxon>Thiohalorhabdaceae</taxon>
        <taxon>Thiohalorhabdus</taxon>
    </lineage>
</organism>
<keyword evidence="9" id="KW-0436">Ligase</keyword>
<dbReference type="Pfam" id="PF13522">
    <property type="entry name" value="GATase_6"/>
    <property type="match status" value="1"/>
</dbReference>
<dbReference type="SUPFAM" id="SSF56235">
    <property type="entry name" value="N-terminal nucleophile aminohydrolases (Ntn hydrolases)"/>
    <property type="match status" value="1"/>
</dbReference>
<dbReference type="SUPFAM" id="SSF52402">
    <property type="entry name" value="Adenine nucleotide alpha hydrolases-like"/>
    <property type="match status" value="1"/>
</dbReference>
<dbReference type="GO" id="GO:0004066">
    <property type="term" value="F:asparagine synthase (glutamine-hydrolyzing) activity"/>
    <property type="evidence" value="ECO:0007669"/>
    <property type="project" value="UniProtKB-EC"/>
</dbReference>
<accession>A0ABV4TUZ4</accession>
<dbReference type="Gene3D" id="3.60.20.10">
    <property type="entry name" value="Glutamine Phosphoribosylpyrophosphate, subunit 1, domain 1"/>
    <property type="match status" value="1"/>
</dbReference>
<comment type="pathway">
    <text evidence="1">Amino-acid biosynthesis; L-asparagine biosynthesis; L-asparagine from L-aspartate (L-Gln route): step 1/1.</text>
</comment>
<evidence type="ECO:0000256" key="1">
    <source>
        <dbReference type="ARBA" id="ARBA00005187"/>
    </source>
</evidence>
<evidence type="ECO:0000313" key="10">
    <source>
        <dbReference type="Proteomes" id="UP001575181"/>
    </source>
</evidence>
<evidence type="ECO:0000259" key="8">
    <source>
        <dbReference type="PROSITE" id="PS51278"/>
    </source>
</evidence>
<protein>
    <recommendedName>
        <fullName evidence="3">asparagine synthase (glutamine-hydrolyzing)</fullName>
        <ecNumber evidence="3">6.3.5.4</ecNumber>
    </recommendedName>
</protein>
<keyword evidence="10" id="KW-1185">Reference proteome</keyword>
<dbReference type="InterPro" id="IPR029055">
    <property type="entry name" value="Ntn_hydrolases_N"/>
</dbReference>
<evidence type="ECO:0000313" key="9">
    <source>
        <dbReference type="EMBL" id="MFA9460939.1"/>
    </source>
</evidence>
<dbReference type="PANTHER" id="PTHR43284:SF1">
    <property type="entry name" value="ASPARAGINE SYNTHETASE"/>
    <property type="match status" value="1"/>
</dbReference>
<name>A0ABV4TUZ4_9GAMM</name>
<evidence type="ECO:0000256" key="5">
    <source>
        <dbReference type="ARBA" id="ARBA00022840"/>
    </source>
</evidence>
<dbReference type="RefSeq" id="WP_373655722.1">
    <property type="nucleotide sequence ID" value="NZ_JBGUAW010000005.1"/>
</dbReference>
<keyword evidence="5" id="KW-0067">ATP-binding</keyword>
<dbReference type="Proteomes" id="UP001575181">
    <property type="component" value="Unassembled WGS sequence"/>
</dbReference>
<dbReference type="PIRSF" id="PIRSF001589">
    <property type="entry name" value="Asn_synthetase_glu-h"/>
    <property type="match status" value="1"/>
</dbReference>
<dbReference type="PROSITE" id="PS51278">
    <property type="entry name" value="GATASE_TYPE_2"/>
    <property type="match status" value="1"/>
</dbReference>
<dbReference type="EC" id="6.3.5.4" evidence="3"/>
<dbReference type="CDD" id="cd01991">
    <property type="entry name" value="Asn_synthase_B_C"/>
    <property type="match status" value="1"/>
</dbReference>
<dbReference type="InterPro" id="IPR006426">
    <property type="entry name" value="Asn_synth_AEB"/>
</dbReference>
<dbReference type="Pfam" id="PF00733">
    <property type="entry name" value="Asn_synthase"/>
    <property type="match status" value="1"/>
</dbReference>
<dbReference type="CDD" id="cd00712">
    <property type="entry name" value="AsnB"/>
    <property type="match status" value="1"/>
</dbReference>
<dbReference type="NCBIfam" id="TIGR01536">
    <property type="entry name" value="asn_synth_AEB"/>
    <property type="match status" value="1"/>
</dbReference>